<dbReference type="InterPro" id="IPR036116">
    <property type="entry name" value="FN3_sf"/>
</dbReference>
<evidence type="ECO:0000256" key="2">
    <source>
        <dbReference type="SAM" id="SignalP"/>
    </source>
</evidence>
<dbReference type="NCBIfam" id="TIGR04183">
    <property type="entry name" value="Por_Secre_tail"/>
    <property type="match status" value="1"/>
</dbReference>
<feature type="domain" description="Fibronectin type-III" evidence="3">
    <location>
        <begin position="240"/>
        <end position="336"/>
    </location>
</feature>
<dbReference type="EMBL" id="SNXR01000017">
    <property type="protein sequence ID" value="TDP57805.1"/>
    <property type="molecule type" value="Genomic_DNA"/>
</dbReference>
<dbReference type="OrthoDB" id="1281073at2"/>
<proteinExistence type="predicted"/>
<organism evidence="4 5">
    <name type="scientific">Flavobacterium dankookense</name>
    <dbReference type="NCBI Taxonomy" id="706186"/>
    <lineage>
        <taxon>Bacteria</taxon>
        <taxon>Pseudomonadati</taxon>
        <taxon>Bacteroidota</taxon>
        <taxon>Flavobacteriia</taxon>
        <taxon>Flavobacteriales</taxon>
        <taxon>Flavobacteriaceae</taxon>
        <taxon>Flavobacterium</taxon>
    </lineage>
</organism>
<feature type="signal peptide" evidence="2">
    <location>
        <begin position="1"/>
        <end position="19"/>
    </location>
</feature>
<dbReference type="Gene3D" id="2.60.120.200">
    <property type="match status" value="2"/>
</dbReference>
<keyword evidence="1 2" id="KW-0732">Signal</keyword>
<evidence type="ECO:0000313" key="5">
    <source>
        <dbReference type="Proteomes" id="UP000295260"/>
    </source>
</evidence>
<dbReference type="RefSeq" id="WP_133533836.1">
    <property type="nucleotide sequence ID" value="NZ_SNXR01000017.1"/>
</dbReference>
<dbReference type="Gene3D" id="2.60.40.10">
    <property type="entry name" value="Immunoglobulins"/>
    <property type="match status" value="1"/>
</dbReference>
<dbReference type="Pfam" id="PF13385">
    <property type="entry name" value="Laminin_G_3"/>
    <property type="match status" value="2"/>
</dbReference>
<dbReference type="InterPro" id="IPR003961">
    <property type="entry name" value="FN3_dom"/>
</dbReference>
<comment type="caution">
    <text evidence="4">The sequence shown here is derived from an EMBL/GenBank/DDBJ whole genome shotgun (WGS) entry which is preliminary data.</text>
</comment>
<evidence type="ECO:0000256" key="1">
    <source>
        <dbReference type="ARBA" id="ARBA00022729"/>
    </source>
</evidence>
<dbReference type="InterPro" id="IPR013320">
    <property type="entry name" value="ConA-like_dom_sf"/>
</dbReference>
<dbReference type="SUPFAM" id="SSF49899">
    <property type="entry name" value="Concanavalin A-like lectins/glucanases"/>
    <property type="match status" value="2"/>
</dbReference>
<keyword evidence="5" id="KW-1185">Reference proteome</keyword>
<dbReference type="InterPro" id="IPR026444">
    <property type="entry name" value="Secre_tail"/>
</dbReference>
<name>A0A4R6Q6X2_9FLAO</name>
<feature type="chain" id="PRO_5020216880" evidence="2">
    <location>
        <begin position="20"/>
        <end position="612"/>
    </location>
</feature>
<dbReference type="Pfam" id="PF18962">
    <property type="entry name" value="Por_Secre_tail"/>
    <property type="match status" value="1"/>
</dbReference>
<dbReference type="Proteomes" id="UP000295260">
    <property type="component" value="Unassembled WGS sequence"/>
</dbReference>
<dbReference type="PROSITE" id="PS50853">
    <property type="entry name" value="FN3"/>
    <property type="match status" value="1"/>
</dbReference>
<reference evidence="4 5" key="1">
    <citation type="submission" date="2019-03" db="EMBL/GenBank/DDBJ databases">
        <title>Genomic Encyclopedia of Archaeal and Bacterial Type Strains, Phase II (KMG-II): from individual species to whole genera.</title>
        <authorList>
            <person name="Goeker M."/>
        </authorList>
    </citation>
    <scope>NUCLEOTIDE SEQUENCE [LARGE SCALE GENOMIC DNA]</scope>
    <source>
        <strain evidence="4 5">DSM 25687</strain>
    </source>
</reference>
<sequence length="612" mass="66273">MKKILHFMLFVCAIGTTNAQTPIYEFNFDNTMANSFGSGSISPWSEVNLGGLNSVSYVVDRNGQANSAINIPATSSFTANAPLLPQSNAARSISFWVKFIGDTDNKNFPVTGWGTGNPNQAFGFWRTGIQNSYYTWGSGNDYNVPQTNAQIQANNNGWVHIAITYTGTTLSIFFNGVDAGNYQRTLNTTGATLSLNRLVNGSVGNATATQIDDLKIYDTALTTAQVLSLYNPNASGNPPVISNVSNSSPTSNSAFVNFSLNPGGTTTTTSIVVTPLDGGIGSVFNGPTASGSTTQQLSYNITGLNPASCYTYRVEASNSAVSLVQSPIEMFCTNDANFNKTPIYHFEFNGNTQEKRDASLAFGNPNSGFVNNNTAIRLNNNVQALNLPFLPQGFKPRTVAIRVFFESGALSQTNNVFSYGTATASQSFGYDQETASQANHYYWSNDNIFSNPVNFGTYYTMVFVYDGLDTRIYKDGIQVDISSNTPNTVGTLFRLGRTTTGLGGFFNGRVDDLRIYNDTLSATEVAVLTNSLSNNDFSNNLNFSLYPNPANSIVNINLETELKSVEIYSLQGQKVISTTEKQVNVSNLSNGIYMIRVEDVDGLSNTKKLVIK</sequence>
<dbReference type="GO" id="GO:0004553">
    <property type="term" value="F:hydrolase activity, hydrolyzing O-glycosyl compounds"/>
    <property type="evidence" value="ECO:0007669"/>
    <property type="project" value="UniProtKB-ARBA"/>
</dbReference>
<accession>A0A4R6Q6X2</accession>
<protein>
    <submittedName>
        <fullName evidence="4">Putative secreted protein (Por secretion system target)</fullName>
    </submittedName>
</protein>
<dbReference type="AlphaFoldDB" id="A0A4R6Q6X2"/>
<evidence type="ECO:0000259" key="3">
    <source>
        <dbReference type="PROSITE" id="PS50853"/>
    </source>
</evidence>
<dbReference type="SUPFAM" id="SSF49265">
    <property type="entry name" value="Fibronectin type III"/>
    <property type="match status" value="1"/>
</dbReference>
<gene>
    <name evidence="4" type="ORF">BC748_2622</name>
</gene>
<dbReference type="InterPro" id="IPR013783">
    <property type="entry name" value="Ig-like_fold"/>
</dbReference>
<evidence type="ECO:0000313" key="4">
    <source>
        <dbReference type="EMBL" id="TDP57805.1"/>
    </source>
</evidence>
<dbReference type="GO" id="GO:0005975">
    <property type="term" value="P:carbohydrate metabolic process"/>
    <property type="evidence" value="ECO:0007669"/>
    <property type="project" value="UniProtKB-ARBA"/>
</dbReference>